<keyword evidence="2" id="KW-1185">Reference proteome</keyword>
<dbReference type="Proteomes" id="UP000225972">
    <property type="component" value="Unassembled WGS sequence"/>
</dbReference>
<dbReference type="EMBL" id="FXXP01000005">
    <property type="protein sequence ID" value="SMX30470.1"/>
    <property type="molecule type" value="Genomic_DNA"/>
</dbReference>
<organism evidence="1 2">
    <name type="scientific">Pelagimonas phthalicica</name>
    <dbReference type="NCBI Taxonomy" id="1037362"/>
    <lineage>
        <taxon>Bacteria</taxon>
        <taxon>Pseudomonadati</taxon>
        <taxon>Pseudomonadota</taxon>
        <taxon>Alphaproteobacteria</taxon>
        <taxon>Rhodobacterales</taxon>
        <taxon>Roseobacteraceae</taxon>
        <taxon>Pelagimonas</taxon>
    </lineage>
</organism>
<name>A0A238JIH4_9RHOB</name>
<dbReference type="AlphaFoldDB" id="A0A238JIH4"/>
<evidence type="ECO:0000313" key="2">
    <source>
        <dbReference type="Proteomes" id="UP000225972"/>
    </source>
</evidence>
<accession>A0A238JIH4</accession>
<evidence type="ECO:0000313" key="1">
    <source>
        <dbReference type="EMBL" id="SMX30470.1"/>
    </source>
</evidence>
<sequence>MNMYAVPEVAAGPNQQYWDLGLKCFTQNDNAQTALKTIWRRLPPPGDLNLLAAIVGNLYGDTFWSDQKLQMDADLLATYMNAATGINHSDCLKAANSAYRLWYGLLVRCNTSNDGLIPKTGSYTASPDVLLNGVTTLDPYDMITKWDQTTWGPAPGLKNNTYGRGQNKNLQVPIKQGEIKIYYTSNGFNQPPSSWTQLFTYDGTKQTADLVNINNQKVIRPGERSACDTSFGFEPTGAGHYCLIVCAQTEYFTNDPASISGVQWNNSSSTHWITYNGAAGWHNVNVSMTGEEPLVFYNNDDIPAKFRFVARTRNVPAGSEIAMRVADLDFAHVAKVTADDQEFVGEVEVPANYEGTLDVNFPVLPDNASISYSLVWVVDSGNPAKAGLTRLLQDGYATEDGDETLVVLGDTHFVGAQS</sequence>
<protein>
    <submittedName>
        <fullName evidence="1">Uncharacterized protein</fullName>
    </submittedName>
</protein>
<proteinExistence type="predicted"/>
<reference evidence="2" key="1">
    <citation type="submission" date="2017-05" db="EMBL/GenBank/DDBJ databases">
        <authorList>
            <person name="Rodrigo-Torres L."/>
            <person name="Arahal R. D."/>
            <person name="Lucena T."/>
        </authorList>
    </citation>
    <scope>NUCLEOTIDE SEQUENCE [LARGE SCALE GENOMIC DNA]</scope>
    <source>
        <strain evidence="2">CECT 8649</strain>
    </source>
</reference>
<gene>
    <name evidence="1" type="ORF">TRP8649_04614</name>
</gene>
<dbReference type="OrthoDB" id="9790784at2"/>
<dbReference type="RefSeq" id="WP_133840888.1">
    <property type="nucleotide sequence ID" value="NZ_FXXP01000005.1"/>
</dbReference>